<dbReference type="InterPro" id="IPR003790">
    <property type="entry name" value="GHL10"/>
</dbReference>
<protein>
    <recommendedName>
        <fullName evidence="3">Glycosyl hydrolase-like 10 domain-containing protein</fullName>
    </recommendedName>
</protein>
<dbReference type="Gene3D" id="3.20.20.80">
    <property type="entry name" value="Glycosidases"/>
    <property type="match status" value="1"/>
</dbReference>
<feature type="signal peptide" evidence="2">
    <location>
        <begin position="1"/>
        <end position="30"/>
    </location>
</feature>
<name>A0A917FUA1_9BACL</name>
<dbReference type="PANTHER" id="PTHR43405:SF1">
    <property type="entry name" value="GLYCOSYL HYDROLASE DIGH"/>
    <property type="match status" value="1"/>
</dbReference>
<dbReference type="Proteomes" id="UP000637643">
    <property type="component" value="Unassembled WGS sequence"/>
</dbReference>
<dbReference type="EMBL" id="BMKR01000033">
    <property type="protein sequence ID" value="GGG01981.1"/>
    <property type="molecule type" value="Genomic_DNA"/>
</dbReference>
<dbReference type="Gene3D" id="2.60.120.200">
    <property type="match status" value="1"/>
</dbReference>
<gene>
    <name evidence="4" type="ORF">GCM10010912_53540</name>
</gene>
<dbReference type="InterPro" id="IPR017853">
    <property type="entry name" value="GH"/>
</dbReference>
<evidence type="ECO:0000313" key="4">
    <source>
        <dbReference type="EMBL" id="GGG01981.1"/>
    </source>
</evidence>
<dbReference type="InterPro" id="IPR052177">
    <property type="entry name" value="Divisome_Glycosyl_Hydrolase"/>
</dbReference>
<evidence type="ECO:0000256" key="1">
    <source>
        <dbReference type="ARBA" id="ARBA00022729"/>
    </source>
</evidence>
<dbReference type="Pfam" id="PF02638">
    <property type="entry name" value="GHL10"/>
    <property type="match status" value="1"/>
</dbReference>
<comment type="caution">
    <text evidence="4">The sequence shown here is derived from an EMBL/GenBank/DDBJ whole genome shotgun (WGS) entry which is preliminary data.</text>
</comment>
<organism evidence="4 5">
    <name type="scientific">Paenibacillus albidus</name>
    <dbReference type="NCBI Taxonomy" id="2041023"/>
    <lineage>
        <taxon>Bacteria</taxon>
        <taxon>Bacillati</taxon>
        <taxon>Bacillota</taxon>
        <taxon>Bacilli</taxon>
        <taxon>Bacillales</taxon>
        <taxon>Paenibacillaceae</taxon>
        <taxon>Paenibacillus</taxon>
    </lineage>
</organism>
<feature type="domain" description="Glycosyl hydrolase-like 10" evidence="3">
    <location>
        <begin position="52"/>
        <end position="267"/>
    </location>
</feature>
<feature type="chain" id="PRO_5036825778" description="Glycosyl hydrolase-like 10 domain-containing protein" evidence="2">
    <location>
        <begin position="31"/>
        <end position="577"/>
    </location>
</feature>
<dbReference type="InterPro" id="IPR013320">
    <property type="entry name" value="ConA-like_dom_sf"/>
</dbReference>
<proteinExistence type="predicted"/>
<keyword evidence="1 2" id="KW-0732">Signal</keyword>
<dbReference type="SUPFAM" id="SSF51445">
    <property type="entry name" value="(Trans)glycosidases"/>
    <property type="match status" value="1"/>
</dbReference>
<keyword evidence="5" id="KW-1185">Reference proteome</keyword>
<dbReference type="SUPFAM" id="SSF49899">
    <property type="entry name" value="Concanavalin A-like lectins/glucanases"/>
    <property type="match status" value="1"/>
</dbReference>
<reference evidence="4" key="1">
    <citation type="journal article" date="2014" name="Int. J. Syst. Evol. Microbiol.">
        <title>Complete genome sequence of Corynebacterium casei LMG S-19264T (=DSM 44701T), isolated from a smear-ripened cheese.</title>
        <authorList>
            <consortium name="US DOE Joint Genome Institute (JGI-PGF)"/>
            <person name="Walter F."/>
            <person name="Albersmeier A."/>
            <person name="Kalinowski J."/>
            <person name="Ruckert C."/>
        </authorList>
    </citation>
    <scope>NUCLEOTIDE SEQUENCE</scope>
    <source>
        <strain evidence="4">CGMCC 1.16134</strain>
    </source>
</reference>
<dbReference type="PANTHER" id="PTHR43405">
    <property type="entry name" value="GLYCOSYL HYDROLASE DIGH"/>
    <property type="match status" value="1"/>
</dbReference>
<evidence type="ECO:0000313" key="5">
    <source>
        <dbReference type="Proteomes" id="UP000637643"/>
    </source>
</evidence>
<accession>A0A917FUA1</accession>
<evidence type="ECO:0000256" key="2">
    <source>
        <dbReference type="SAM" id="SignalP"/>
    </source>
</evidence>
<sequence>MTFTLRSRSIAVLSLALVFSVLGSSVPAIAEEESNPPFETEVIVRTVNQFKNKADVQNFIELSERYGVDLISMNVKQDEDDEVPSGRVFYQSDIAPIAQGYENFDALQEVITAAHAVGIKVHAWIPQFHDQEAFLKHEEWQMQSLVNGVQTPFTGSNGNEYFVNPIHHEVQQYERSIIQEVIGNYAVDGVVLDWIRFDNYNMDVSDYTVAKYKAQFGYSPLSINFDADSTQRQQWNEWRTDQIGQYVGDIRQDISQSSNPDVQLGVYILPPEFTEVGQNVAKFKDSIDFVAPMAYFDDWEFNSDWVYSTAYGILKDTSDRISNSQVEIVATLDNDWTDDEYQEIYQGIRENYPGVKRLSFFSYGAWPEAELAKIDERTTWPTPDWTPPGEHDYPAQLPTGWKARNIGSKPGNVVYNSSKKQFTMSSTSTDIWGRADKLNFVYQPVKGDVEIIVQMRSTERMDGWAKAGIMIRESLGHDAKHADMMITPENGATFQYREETTGSAVDQTADASAPSWLKLSRKGNTFTGAVSSDRKRWTTVGTVQIPMNHQVYIGMALSNPGDDARNKAVFGNVKITK</sequence>
<evidence type="ECO:0000259" key="3">
    <source>
        <dbReference type="Pfam" id="PF02638"/>
    </source>
</evidence>
<dbReference type="RefSeq" id="WP_189030340.1">
    <property type="nucleotide sequence ID" value="NZ_BMKR01000033.1"/>
</dbReference>
<reference evidence="4" key="2">
    <citation type="submission" date="2020-09" db="EMBL/GenBank/DDBJ databases">
        <authorList>
            <person name="Sun Q."/>
            <person name="Zhou Y."/>
        </authorList>
    </citation>
    <scope>NUCLEOTIDE SEQUENCE</scope>
    <source>
        <strain evidence="4">CGMCC 1.16134</strain>
    </source>
</reference>
<dbReference type="AlphaFoldDB" id="A0A917FUA1"/>